<dbReference type="EMBL" id="KN840526">
    <property type="protein sequence ID" value="KIP06075.1"/>
    <property type="molecule type" value="Genomic_DNA"/>
</dbReference>
<feature type="region of interest" description="Disordered" evidence="1">
    <location>
        <begin position="1"/>
        <end position="62"/>
    </location>
</feature>
<gene>
    <name evidence="2" type="ORF">PHLGIDRAFT_471258</name>
</gene>
<sequence length="146" mass="15782">MSLIDISYSLSSTPDPKSGACSTPGSTMRPHETQDADGAKPATISPGATLGHSNSTVRGRRGRRSFCAHHFRQNTTSALAHRCITPSRSSKLRPPATLSVVSRPARRTLGRPHVALHIPRMGSSRPHTGCQNGPLHLGKVQHRYDY</sequence>
<evidence type="ECO:0000313" key="2">
    <source>
        <dbReference type="EMBL" id="KIP06075.1"/>
    </source>
</evidence>
<evidence type="ECO:0000313" key="3">
    <source>
        <dbReference type="Proteomes" id="UP000053257"/>
    </source>
</evidence>
<feature type="compositionally biased region" description="Polar residues" evidence="1">
    <location>
        <begin position="8"/>
        <end position="26"/>
    </location>
</feature>
<reference evidence="2 3" key="1">
    <citation type="journal article" date="2014" name="PLoS Genet.">
        <title>Analysis of the Phlebiopsis gigantea genome, transcriptome and secretome provides insight into its pioneer colonization strategies of wood.</title>
        <authorList>
            <person name="Hori C."/>
            <person name="Ishida T."/>
            <person name="Igarashi K."/>
            <person name="Samejima M."/>
            <person name="Suzuki H."/>
            <person name="Master E."/>
            <person name="Ferreira P."/>
            <person name="Ruiz-Duenas F.J."/>
            <person name="Held B."/>
            <person name="Canessa P."/>
            <person name="Larrondo L.F."/>
            <person name="Schmoll M."/>
            <person name="Druzhinina I.S."/>
            <person name="Kubicek C.P."/>
            <person name="Gaskell J.A."/>
            <person name="Kersten P."/>
            <person name="St John F."/>
            <person name="Glasner J."/>
            <person name="Sabat G."/>
            <person name="Splinter BonDurant S."/>
            <person name="Syed K."/>
            <person name="Yadav J."/>
            <person name="Mgbeahuruike A.C."/>
            <person name="Kovalchuk A."/>
            <person name="Asiegbu F.O."/>
            <person name="Lackner G."/>
            <person name="Hoffmeister D."/>
            <person name="Rencoret J."/>
            <person name="Gutierrez A."/>
            <person name="Sun H."/>
            <person name="Lindquist E."/>
            <person name="Barry K."/>
            <person name="Riley R."/>
            <person name="Grigoriev I.V."/>
            <person name="Henrissat B."/>
            <person name="Kues U."/>
            <person name="Berka R.M."/>
            <person name="Martinez A.T."/>
            <person name="Covert S.F."/>
            <person name="Blanchette R.A."/>
            <person name="Cullen D."/>
        </authorList>
    </citation>
    <scope>NUCLEOTIDE SEQUENCE [LARGE SCALE GENOMIC DNA]</scope>
    <source>
        <strain evidence="2 3">11061_1 CR5-6</strain>
    </source>
</reference>
<proteinExistence type="predicted"/>
<evidence type="ECO:0000256" key="1">
    <source>
        <dbReference type="SAM" id="MobiDB-lite"/>
    </source>
</evidence>
<dbReference type="HOGENOM" id="CLU_1778166_0_0_1"/>
<keyword evidence="3" id="KW-1185">Reference proteome</keyword>
<feature type="compositionally biased region" description="Basic and acidic residues" evidence="1">
    <location>
        <begin position="29"/>
        <end position="38"/>
    </location>
</feature>
<dbReference type="Proteomes" id="UP000053257">
    <property type="component" value="Unassembled WGS sequence"/>
</dbReference>
<name>A0A0C3S9C4_PHLG1</name>
<dbReference type="AlphaFoldDB" id="A0A0C3S9C4"/>
<protein>
    <submittedName>
        <fullName evidence="2">Uncharacterized protein</fullName>
    </submittedName>
</protein>
<organism evidence="2 3">
    <name type="scientific">Phlebiopsis gigantea (strain 11061_1 CR5-6)</name>
    <name type="common">White-rot fungus</name>
    <name type="synonym">Peniophora gigantea</name>
    <dbReference type="NCBI Taxonomy" id="745531"/>
    <lineage>
        <taxon>Eukaryota</taxon>
        <taxon>Fungi</taxon>
        <taxon>Dikarya</taxon>
        <taxon>Basidiomycota</taxon>
        <taxon>Agaricomycotina</taxon>
        <taxon>Agaricomycetes</taxon>
        <taxon>Polyporales</taxon>
        <taxon>Phanerochaetaceae</taxon>
        <taxon>Phlebiopsis</taxon>
    </lineage>
</organism>
<accession>A0A0C3S9C4</accession>